<gene>
    <name evidence="1" type="ORF">RM780_00560</name>
</gene>
<comment type="caution">
    <text evidence="1">The sequence shown here is derived from an EMBL/GenBank/DDBJ whole genome shotgun (WGS) entry which is preliminary data.</text>
</comment>
<keyword evidence="2" id="KW-1185">Reference proteome</keyword>
<sequence>MAVQIPPRPLNHGEKEVLECILGADFPGSAELRSQVGEAEVVSLWGDGSVSVDLRVPEDTAKADLVSGVAPVEATVVDDTGELVGEILVWVDRGRLAGLEYAWYGADAPTSLPPAENINVLA</sequence>
<evidence type="ECO:0008006" key="3">
    <source>
        <dbReference type="Google" id="ProtNLM"/>
    </source>
</evidence>
<name>A0ABU2L1S9_9ACTN</name>
<dbReference type="Proteomes" id="UP001183388">
    <property type="component" value="Unassembled WGS sequence"/>
</dbReference>
<proteinExistence type="predicted"/>
<evidence type="ECO:0000313" key="1">
    <source>
        <dbReference type="EMBL" id="MDT0305457.1"/>
    </source>
</evidence>
<organism evidence="1 2">
    <name type="scientific">Streptomyces boetiae</name>
    <dbReference type="NCBI Taxonomy" id="3075541"/>
    <lineage>
        <taxon>Bacteria</taxon>
        <taxon>Bacillati</taxon>
        <taxon>Actinomycetota</taxon>
        <taxon>Actinomycetes</taxon>
        <taxon>Kitasatosporales</taxon>
        <taxon>Streptomycetaceae</taxon>
        <taxon>Streptomyces</taxon>
    </lineage>
</organism>
<dbReference type="EMBL" id="JAVREN010000001">
    <property type="protein sequence ID" value="MDT0305457.1"/>
    <property type="molecule type" value="Genomic_DNA"/>
</dbReference>
<evidence type="ECO:0000313" key="2">
    <source>
        <dbReference type="Proteomes" id="UP001183388"/>
    </source>
</evidence>
<dbReference type="RefSeq" id="WP_311628368.1">
    <property type="nucleotide sequence ID" value="NZ_JAVREN010000001.1"/>
</dbReference>
<protein>
    <recommendedName>
        <fullName evidence="3">Ig-like domain-containing protein</fullName>
    </recommendedName>
</protein>
<accession>A0ABU2L1S9</accession>
<reference evidence="2" key="1">
    <citation type="submission" date="2023-07" db="EMBL/GenBank/DDBJ databases">
        <title>30 novel species of actinomycetes from the DSMZ collection.</title>
        <authorList>
            <person name="Nouioui I."/>
        </authorList>
    </citation>
    <scope>NUCLEOTIDE SEQUENCE [LARGE SCALE GENOMIC DNA]</scope>
    <source>
        <strain evidence="2">DSM 44917</strain>
    </source>
</reference>